<evidence type="ECO:0000313" key="2">
    <source>
        <dbReference type="EMBL" id="KDN87863.1"/>
    </source>
</evidence>
<sequence>MNQTLLSNAHQLATRSLAWLYATHDQGHGVLPPEDSNVDLDLSNPDNAYKPIGECALAGSLVLRESVAGPTDRERARALLDFGWQQLRQGDLLYERQFRHILISDPLEMYGHFHRSGYRHAALEDLLHSLDGLRSTHAVEAMANRQLAVVNARSVVGLESKPDWDALAATTWLGARPEPWAIDWITGYNVTHTVFHMTDWGAVPDRLPVPLQEYLAEWLPVWVDIWQETGQWDLMGELLIVDACLPESVCDPDSLAQLVAVQHPDGLLPRDLDPIDEDPGKAFKENEHTAVVGVLAGTLTLARTLR</sequence>
<dbReference type="eggNOG" id="ENOG5033RBY">
    <property type="taxonomic scope" value="Bacteria"/>
</dbReference>
<dbReference type="RefSeq" id="WP_035858510.1">
    <property type="nucleotide sequence ID" value="NZ_KK853997.1"/>
</dbReference>
<proteinExistence type="predicted"/>
<accession>A0A066Z257</accession>
<comment type="caution">
    <text evidence="2">The sequence shown here is derived from an EMBL/GenBank/DDBJ whole genome shotgun (WGS) entry which is preliminary data.</text>
</comment>
<reference evidence="2 3" key="1">
    <citation type="submission" date="2014-05" db="EMBL/GenBank/DDBJ databases">
        <title>Draft Genome Sequence of Kitasatospora cheerisanensis KCTC 2395.</title>
        <authorList>
            <person name="Nam D.H."/>
        </authorList>
    </citation>
    <scope>NUCLEOTIDE SEQUENCE [LARGE SCALE GENOMIC DNA]</scope>
    <source>
        <strain evidence="2 3">KCTC 2395</strain>
    </source>
</reference>
<organism evidence="2 3">
    <name type="scientific">Kitasatospora cheerisanensis KCTC 2395</name>
    <dbReference type="NCBI Taxonomy" id="1348663"/>
    <lineage>
        <taxon>Bacteria</taxon>
        <taxon>Bacillati</taxon>
        <taxon>Actinomycetota</taxon>
        <taxon>Actinomycetes</taxon>
        <taxon>Kitasatosporales</taxon>
        <taxon>Streptomycetaceae</taxon>
        <taxon>Kitasatospora</taxon>
    </lineage>
</organism>
<protein>
    <recommendedName>
        <fullName evidence="1">DUF6895 domain-containing protein</fullName>
    </recommendedName>
</protein>
<dbReference type="InterPro" id="IPR054190">
    <property type="entry name" value="DUF6895"/>
</dbReference>
<feature type="domain" description="DUF6895" evidence="1">
    <location>
        <begin position="15"/>
        <end position="297"/>
    </location>
</feature>
<dbReference type="AlphaFoldDB" id="A0A066Z257"/>
<gene>
    <name evidence="2" type="ORF">KCH_05100</name>
</gene>
<evidence type="ECO:0000313" key="3">
    <source>
        <dbReference type="Proteomes" id="UP000027178"/>
    </source>
</evidence>
<dbReference type="PATRIC" id="fig|1348663.4.peg.484"/>
<dbReference type="Pfam" id="PF21836">
    <property type="entry name" value="DUF6895"/>
    <property type="match status" value="1"/>
</dbReference>
<evidence type="ECO:0000259" key="1">
    <source>
        <dbReference type="Pfam" id="PF21836"/>
    </source>
</evidence>
<dbReference type="Proteomes" id="UP000027178">
    <property type="component" value="Unassembled WGS sequence"/>
</dbReference>
<keyword evidence="3" id="KW-1185">Reference proteome</keyword>
<dbReference type="OrthoDB" id="3685015at2"/>
<name>A0A066Z257_9ACTN</name>
<dbReference type="EMBL" id="JNBY01000015">
    <property type="protein sequence ID" value="KDN87863.1"/>
    <property type="molecule type" value="Genomic_DNA"/>
</dbReference>
<dbReference type="HOGENOM" id="CLU_847076_0_0_11"/>